<dbReference type="PaxDb" id="2903-EOD40648"/>
<feature type="region of interest" description="Disordered" evidence="1">
    <location>
        <begin position="361"/>
        <end position="384"/>
    </location>
</feature>
<dbReference type="AlphaFoldDB" id="A0A0D3KY13"/>
<dbReference type="Gene3D" id="3.90.550.10">
    <property type="entry name" value="Spore Coat Polysaccharide Biosynthesis Protein SpsA, Chain A"/>
    <property type="match status" value="1"/>
</dbReference>
<protein>
    <recommendedName>
        <fullName evidence="2">Glycosyltransferase 2-like domain-containing protein</fullName>
    </recommendedName>
</protein>
<name>A0A0D3KY13_EMIH1</name>
<reference evidence="4" key="1">
    <citation type="journal article" date="2013" name="Nature">
        <title>Pan genome of the phytoplankton Emiliania underpins its global distribution.</title>
        <authorList>
            <person name="Read B.A."/>
            <person name="Kegel J."/>
            <person name="Klute M.J."/>
            <person name="Kuo A."/>
            <person name="Lefebvre S.C."/>
            <person name="Maumus F."/>
            <person name="Mayer C."/>
            <person name="Miller J."/>
            <person name="Monier A."/>
            <person name="Salamov A."/>
            <person name="Young J."/>
            <person name="Aguilar M."/>
            <person name="Claverie J.M."/>
            <person name="Frickenhaus S."/>
            <person name="Gonzalez K."/>
            <person name="Herman E.K."/>
            <person name="Lin Y.C."/>
            <person name="Napier J."/>
            <person name="Ogata H."/>
            <person name="Sarno A.F."/>
            <person name="Shmutz J."/>
            <person name="Schroeder D."/>
            <person name="de Vargas C."/>
            <person name="Verret F."/>
            <person name="von Dassow P."/>
            <person name="Valentin K."/>
            <person name="Van de Peer Y."/>
            <person name="Wheeler G."/>
            <person name="Dacks J.B."/>
            <person name="Delwiche C.F."/>
            <person name="Dyhrman S.T."/>
            <person name="Glockner G."/>
            <person name="John U."/>
            <person name="Richards T."/>
            <person name="Worden A.Z."/>
            <person name="Zhang X."/>
            <person name="Grigoriev I.V."/>
            <person name="Allen A.E."/>
            <person name="Bidle K."/>
            <person name="Borodovsky M."/>
            <person name="Bowler C."/>
            <person name="Brownlee C."/>
            <person name="Cock J.M."/>
            <person name="Elias M."/>
            <person name="Gladyshev V.N."/>
            <person name="Groth M."/>
            <person name="Guda C."/>
            <person name="Hadaegh A."/>
            <person name="Iglesias-Rodriguez M.D."/>
            <person name="Jenkins J."/>
            <person name="Jones B.M."/>
            <person name="Lawson T."/>
            <person name="Leese F."/>
            <person name="Lindquist E."/>
            <person name="Lobanov A."/>
            <person name="Lomsadze A."/>
            <person name="Malik S.B."/>
            <person name="Marsh M.E."/>
            <person name="Mackinder L."/>
            <person name="Mock T."/>
            <person name="Mueller-Roeber B."/>
            <person name="Pagarete A."/>
            <person name="Parker M."/>
            <person name="Probert I."/>
            <person name="Quesneville H."/>
            <person name="Raines C."/>
            <person name="Rensing S.A."/>
            <person name="Riano-Pachon D.M."/>
            <person name="Richier S."/>
            <person name="Rokitta S."/>
            <person name="Shiraiwa Y."/>
            <person name="Soanes D.M."/>
            <person name="van der Giezen M."/>
            <person name="Wahlund T.M."/>
            <person name="Williams B."/>
            <person name="Wilson W."/>
            <person name="Wolfe G."/>
            <person name="Wurch L.L."/>
        </authorList>
    </citation>
    <scope>NUCLEOTIDE SEQUENCE</scope>
</reference>
<keyword evidence="4" id="KW-1185">Reference proteome</keyword>
<dbReference type="PANTHER" id="PTHR22916:SF3">
    <property type="entry name" value="UDP-GLCNAC:BETAGAL BETA-1,3-N-ACETYLGLUCOSAMINYLTRANSFERASE-LIKE PROTEIN 1"/>
    <property type="match status" value="1"/>
</dbReference>
<dbReference type="Proteomes" id="UP000013827">
    <property type="component" value="Unassembled WGS sequence"/>
</dbReference>
<accession>A0A0D3KY13</accession>
<evidence type="ECO:0000313" key="3">
    <source>
        <dbReference type="EnsemblProtists" id="EOD40648"/>
    </source>
</evidence>
<dbReference type="Pfam" id="PF00535">
    <property type="entry name" value="Glycos_transf_2"/>
    <property type="match status" value="1"/>
</dbReference>
<dbReference type="InterPro" id="IPR029044">
    <property type="entry name" value="Nucleotide-diphossugar_trans"/>
</dbReference>
<dbReference type="EnsemblProtists" id="EOD40648">
    <property type="protein sequence ID" value="EOD40648"/>
    <property type="gene ID" value="EMIHUDRAFT_454141"/>
</dbReference>
<dbReference type="KEGG" id="ehx:EMIHUDRAFT_454141"/>
<evidence type="ECO:0000259" key="2">
    <source>
        <dbReference type="Pfam" id="PF00535"/>
    </source>
</evidence>
<dbReference type="RefSeq" id="XP_005793077.1">
    <property type="nucleotide sequence ID" value="XM_005793020.1"/>
</dbReference>
<feature type="domain" description="Glycosyltransferase 2-like" evidence="2">
    <location>
        <begin position="419"/>
        <end position="587"/>
    </location>
</feature>
<dbReference type="GeneID" id="17285917"/>
<dbReference type="InterPro" id="IPR008775">
    <property type="entry name" value="Phytyl_CoA_dOase-like"/>
</dbReference>
<dbReference type="Pfam" id="PF05721">
    <property type="entry name" value="PhyH"/>
    <property type="match status" value="1"/>
</dbReference>
<feature type="region of interest" description="Disordered" evidence="1">
    <location>
        <begin position="48"/>
        <end position="69"/>
    </location>
</feature>
<dbReference type="eggNOG" id="KOG2977">
    <property type="taxonomic scope" value="Eukaryota"/>
</dbReference>
<evidence type="ECO:0000313" key="4">
    <source>
        <dbReference type="Proteomes" id="UP000013827"/>
    </source>
</evidence>
<dbReference type="SUPFAM" id="SSF51197">
    <property type="entry name" value="Clavaminate synthase-like"/>
    <property type="match status" value="1"/>
</dbReference>
<dbReference type="SUPFAM" id="SSF53448">
    <property type="entry name" value="Nucleotide-diphospho-sugar transferases"/>
    <property type="match status" value="1"/>
</dbReference>
<evidence type="ECO:0000256" key="1">
    <source>
        <dbReference type="SAM" id="MobiDB-lite"/>
    </source>
</evidence>
<dbReference type="PANTHER" id="PTHR22916">
    <property type="entry name" value="GLYCOSYLTRANSFERASE"/>
    <property type="match status" value="1"/>
</dbReference>
<reference evidence="3" key="2">
    <citation type="submission" date="2024-10" db="UniProtKB">
        <authorList>
            <consortium name="EnsemblProtists"/>
        </authorList>
    </citation>
    <scope>IDENTIFICATION</scope>
</reference>
<dbReference type="InterPro" id="IPR001173">
    <property type="entry name" value="Glyco_trans_2-like"/>
</dbReference>
<dbReference type="STRING" id="2903.R1DZ04"/>
<dbReference type="GO" id="GO:0016758">
    <property type="term" value="F:hexosyltransferase activity"/>
    <property type="evidence" value="ECO:0007669"/>
    <property type="project" value="UniProtKB-ARBA"/>
</dbReference>
<dbReference type="Gene3D" id="2.60.120.620">
    <property type="entry name" value="q2cbj1_9rhob like domain"/>
    <property type="match status" value="1"/>
</dbReference>
<dbReference type="HOGENOM" id="CLU_364655_0_0_1"/>
<proteinExistence type="predicted"/>
<organism evidence="3 4">
    <name type="scientific">Emiliania huxleyi (strain CCMP1516)</name>
    <dbReference type="NCBI Taxonomy" id="280463"/>
    <lineage>
        <taxon>Eukaryota</taxon>
        <taxon>Haptista</taxon>
        <taxon>Haptophyta</taxon>
        <taxon>Prymnesiophyceae</taxon>
        <taxon>Isochrysidales</taxon>
        <taxon>Noelaerhabdaceae</taxon>
        <taxon>Emiliania</taxon>
    </lineage>
</organism>
<sequence>MSTVYADRLRAAFARDGWVTIRRAVEPATMESLMAQIARELEAPSIAAESGEASASLDRPDTWPSGGSRRVLEVTPPGDAAHWAELVASPRLVAALDAILGEGGWELPVNAAAPTDGGRVPVRHWYAPVAFPDERGGCDDPAGSWAPVNRRGERWRGWHVDIGPGFDTGAARTSEGHPFQGAVVLLLGSGWSPGGGGTALIRGSHRWVAAALREVGERGVPHDELNGWSAREAGARREAGCLRLARESGGGRAAAGEPAHEEEGAASEAEVLQVCGEAGDVVLLHPWLVHGGTSNRAATPRVLVNGMARVTAEAFAAHGVRSLALLSAPPPSRSGEASAGCASSAGLAACSAGEPCPAGELRASLGEPSKRPPDEALLLPPPKRPSVASAESLAAEVARLGAAAEGRPRDVDPSLPRVSLVVPAHNAAWCLDEALASVLAQTYRGPLEVSIFDDGSSDGTRALIEAWIPRLRAARVDCVASGSRWGGDAHAEAGGIGFAKNRAVAQSSGSLLAFLDADDVMLPRRVELQVAALSASPRSLVGGAWRRWPDGATAHHEAWAHSLDEEGLWLHQFRETTVQMPTWAMARATFDAVGGFEEVPAEDLLFFHAHLDRAARAERPLLRVGGREEPLLCPADDMTLLQARAAAFERRVLSDPRWATFTVWGAGRDGKAFVAALSAAARSRVVALADINPRKVGELYTNHRLRGSDGALLPPFTLPVVHTRDIRGPVAVCVSLRRAEEGGEGEIQRVARGLGLVEGETLWYIF</sequence>